<evidence type="ECO:0000313" key="2">
    <source>
        <dbReference type="Proteomes" id="UP000299102"/>
    </source>
</evidence>
<keyword evidence="2" id="KW-1185">Reference proteome</keyword>
<sequence length="115" mass="13049">MTSIINHQQESHLINERQYDFRSSCTVREDGSLAHTEKEKAVLLALFLRQSRHWVMAAHNRSPLSVMVTPWRIFDLHRYPTRRSICSLNGTTARTLRDTTAPRAVIHVGAGPASA</sequence>
<dbReference type="Proteomes" id="UP000299102">
    <property type="component" value="Unassembled WGS sequence"/>
</dbReference>
<reference evidence="1 2" key="1">
    <citation type="journal article" date="2019" name="Commun. Biol.">
        <title>The bagworm genome reveals a unique fibroin gene that provides high tensile strength.</title>
        <authorList>
            <person name="Kono N."/>
            <person name="Nakamura H."/>
            <person name="Ohtoshi R."/>
            <person name="Tomita M."/>
            <person name="Numata K."/>
            <person name="Arakawa K."/>
        </authorList>
    </citation>
    <scope>NUCLEOTIDE SEQUENCE [LARGE SCALE GENOMIC DNA]</scope>
</reference>
<proteinExistence type="predicted"/>
<protein>
    <submittedName>
        <fullName evidence="1">Uncharacterized protein</fullName>
    </submittedName>
</protein>
<accession>A0A4C1X3H6</accession>
<name>A0A4C1X3H6_EUMVA</name>
<dbReference type="EMBL" id="BGZK01000731">
    <property type="protein sequence ID" value="GBP58278.1"/>
    <property type="molecule type" value="Genomic_DNA"/>
</dbReference>
<evidence type="ECO:0000313" key="1">
    <source>
        <dbReference type="EMBL" id="GBP58278.1"/>
    </source>
</evidence>
<gene>
    <name evidence="1" type="ORF">EVAR_38343_1</name>
</gene>
<dbReference type="AlphaFoldDB" id="A0A4C1X3H6"/>
<organism evidence="1 2">
    <name type="scientific">Eumeta variegata</name>
    <name type="common">Bagworm moth</name>
    <name type="synonym">Eumeta japonica</name>
    <dbReference type="NCBI Taxonomy" id="151549"/>
    <lineage>
        <taxon>Eukaryota</taxon>
        <taxon>Metazoa</taxon>
        <taxon>Ecdysozoa</taxon>
        <taxon>Arthropoda</taxon>
        <taxon>Hexapoda</taxon>
        <taxon>Insecta</taxon>
        <taxon>Pterygota</taxon>
        <taxon>Neoptera</taxon>
        <taxon>Endopterygota</taxon>
        <taxon>Lepidoptera</taxon>
        <taxon>Glossata</taxon>
        <taxon>Ditrysia</taxon>
        <taxon>Tineoidea</taxon>
        <taxon>Psychidae</taxon>
        <taxon>Oiketicinae</taxon>
        <taxon>Eumeta</taxon>
    </lineage>
</organism>
<comment type="caution">
    <text evidence="1">The sequence shown here is derived from an EMBL/GenBank/DDBJ whole genome shotgun (WGS) entry which is preliminary data.</text>
</comment>